<evidence type="ECO:0000256" key="1">
    <source>
        <dbReference type="SAM" id="MobiDB-lite"/>
    </source>
</evidence>
<sequence>MPFSVTLCEPGVDASEPSLIAALKNSNPEVRSLAAAELAEKHEDLAKPAIENALSAETNTRARIDIAASLVSMSDPVGAKTGISTAVLLHMNVWRESEDLTLLSPVVLSRDQLFPSGPKSGSIQIGFFVLQSKQSSYLRKQPQPRRAARREDDASRDDQLNFGPGG</sequence>
<evidence type="ECO:0008006" key="4">
    <source>
        <dbReference type="Google" id="ProtNLM"/>
    </source>
</evidence>
<name>A0A4Q7YYL9_9BACT</name>
<dbReference type="AlphaFoldDB" id="A0A4Q7YYL9"/>
<proteinExistence type="predicted"/>
<feature type="region of interest" description="Disordered" evidence="1">
    <location>
        <begin position="136"/>
        <end position="166"/>
    </location>
</feature>
<evidence type="ECO:0000313" key="3">
    <source>
        <dbReference type="Proteomes" id="UP000292958"/>
    </source>
</evidence>
<comment type="caution">
    <text evidence="2">The sequence shown here is derived from an EMBL/GenBank/DDBJ whole genome shotgun (WGS) entry which is preliminary data.</text>
</comment>
<accession>A0A4Q7YYL9</accession>
<dbReference type="Proteomes" id="UP000292958">
    <property type="component" value="Unassembled WGS sequence"/>
</dbReference>
<organism evidence="2 3">
    <name type="scientific">Edaphobacter modestus</name>
    <dbReference type="NCBI Taxonomy" id="388466"/>
    <lineage>
        <taxon>Bacteria</taxon>
        <taxon>Pseudomonadati</taxon>
        <taxon>Acidobacteriota</taxon>
        <taxon>Terriglobia</taxon>
        <taxon>Terriglobales</taxon>
        <taxon>Acidobacteriaceae</taxon>
        <taxon>Edaphobacter</taxon>
    </lineage>
</organism>
<dbReference type="SUPFAM" id="SSF48371">
    <property type="entry name" value="ARM repeat"/>
    <property type="match status" value="1"/>
</dbReference>
<evidence type="ECO:0000313" key="2">
    <source>
        <dbReference type="EMBL" id="RZU43082.1"/>
    </source>
</evidence>
<keyword evidence="3" id="KW-1185">Reference proteome</keyword>
<protein>
    <recommendedName>
        <fullName evidence="4">HEAT repeat protein</fullName>
    </recommendedName>
</protein>
<dbReference type="EMBL" id="SHKW01000001">
    <property type="protein sequence ID" value="RZU43082.1"/>
    <property type="molecule type" value="Genomic_DNA"/>
</dbReference>
<dbReference type="Gene3D" id="1.25.10.10">
    <property type="entry name" value="Leucine-rich Repeat Variant"/>
    <property type="match status" value="1"/>
</dbReference>
<gene>
    <name evidence="2" type="ORF">BDD14_4702</name>
</gene>
<feature type="compositionally biased region" description="Basic and acidic residues" evidence="1">
    <location>
        <begin position="149"/>
        <end position="159"/>
    </location>
</feature>
<reference evidence="2 3" key="1">
    <citation type="submission" date="2019-02" db="EMBL/GenBank/DDBJ databases">
        <title>Genomic Encyclopedia of Archaeal and Bacterial Type Strains, Phase II (KMG-II): from individual species to whole genera.</title>
        <authorList>
            <person name="Goeker M."/>
        </authorList>
    </citation>
    <scope>NUCLEOTIDE SEQUENCE [LARGE SCALE GENOMIC DNA]</scope>
    <source>
        <strain evidence="2 3">DSM 18101</strain>
    </source>
</reference>
<dbReference type="InterPro" id="IPR016024">
    <property type="entry name" value="ARM-type_fold"/>
</dbReference>
<dbReference type="InterPro" id="IPR011989">
    <property type="entry name" value="ARM-like"/>
</dbReference>